<protein>
    <submittedName>
        <fullName evidence="8">Type II secretion system F family protein</fullName>
    </submittedName>
</protein>
<feature type="domain" description="Type II secretion system protein GspF" evidence="7">
    <location>
        <begin position="154"/>
        <end position="278"/>
    </location>
</feature>
<name>A0ABW9G1R1_9GAMM</name>
<comment type="caution">
    <text evidence="8">The sequence shown here is derived from an EMBL/GenBank/DDBJ whole genome shotgun (WGS) entry which is preliminary data.</text>
</comment>
<dbReference type="PANTHER" id="PTHR35007">
    <property type="entry name" value="INTEGRAL MEMBRANE PROTEIN-RELATED"/>
    <property type="match status" value="1"/>
</dbReference>
<keyword evidence="4 6" id="KW-1133">Transmembrane helix</keyword>
<dbReference type="Pfam" id="PF00482">
    <property type="entry name" value="T2SSF"/>
    <property type="match status" value="1"/>
</dbReference>
<reference evidence="8 9" key="1">
    <citation type="journal article" date="2013" name="Int. J. Syst. Evol. Microbiol.">
        <title>Celerinatantimonas yamalensis sp. nov., a cold-adapted diazotrophic bacterium from a cold permafrost brine.</title>
        <authorList>
            <person name="Shcherbakova V."/>
            <person name="Chuvilskaya N."/>
            <person name="Rivkina E."/>
            <person name="Demidov N."/>
            <person name="Uchaeva V."/>
            <person name="Suetin S."/>
            <person name="Suzina N."/>
            <person name="Gilichinsky D."/>
        </authorList>
    </citation>
    <scope>NUCLEOTIDE SEQUENCE [LARGE SCALE GENOMIC DNA]</scope>
    <source>
        <strain evidence="8 9">C7</strain>
    </source>
</reference>
<evidence type="ECO:0000256" key="5">
    <source>
        <dbReference type="ARBA" id="ARBA00023136"/>
    </source>
</evidence>
<keyword evidence="5 6" id="KW-0472">Membrane</keyword>
<feature type="transmembrane region" description="Helical" evidence="6">
    <location>
        <begin position="6"/>
        <end position="27"/>
    </location>
</feature>
<evidence type="ECO:0000313" key="9">
    <source>
        <dbReference type="Proteomes" id="UP001629953"/>
    </source>
</evidence>
<comment type="subcellular location">
    <subcellularLocation>
        <location evidence="1">Cell membrane</location>
        <topology evidence="1">Multi-pass membrane protein</topology>
    </subcellularLocation>
</comment>
<dbReference type="RefSeq" id="WP_408621797.1">
    <property type="nucleotide sequence ID" value="NZ_JBEQCT010000001.1"/>
</dbReference>
<evidence type="ECO:0000256" key="1">
    <source>
        <dbReference type="ARBA" id="ARBA00004651"/>
    </source>
</evidence>
<dbReference type="InterPro" id="IPR018076">
    <property type="entry name" value="T2SS_GspF_dom"/>
</dbReference>
<keyword evidence="3 6" id="KW-0812">Transmembrane</keyword>
<evidence type="ECO:0000256" key="6">
    <source>
        <dbReference type="SAM" id="Phobius"/>
    </source>
</evidence>
<sequence>MNIGTMVSVAILAGLALLLASLIILMLRAFSRERKLKNFIIKQQAEETWRDKILEFSQRFTSFNHESVSQDFIAAGIYNERYALFFFPLKYGGFILSALVIYLFRQNIGLSDSMHLMAIIATLAVVFIIAPDMYLRQRKQQLTRKISQNLPYLIDLLSVCVQTGMTIEAGFIYLTKEMASFDRDLAYALQKTTDRSKVVGLSKSLEELLVRVPSNEMRSFVHTINQSLQYGSSIYKVLLMLSKDIRELQMLTLEEKVGKLSAKMSIPLIVFIMLPVAILTAGPGVMRLFYHGF</sequence>
<dbReference type="Proteomes" id="UP001629953">
    <property type="component" value="Unassembled WGS sequence"/>
</dbReference>
<proteinExistence type="predicted"/>
<organism evidence="8 9">
    <name type="scientific">Celerinatantimonas yamalensis</name>
    <dbReference type="NCBI Taxonomy" id="559956"/>
    <lineage>
        <taxon>Bacteria</taxon>
        <taxon>Pseudomonadati</taxon>
        <taxon>Pseudomonadota</taxon>
        <taxon>Gammaproteobacteria</taxon>
        <taxon>Celerinatantimonadaceae</taxon>
        <taxon>Celerinatantimonas</taxon>
    </lineage>
</organism>
<keyword evidence="2" id="KW-1003">Cell membrane</keyword>
<feature type="transmembrane region" description="Helical" evidence="6">
    <location>
        <begin position="266"/>
        <end position="290"/>
    </location>
</feature>
<dbReference type="PANTHER" id="PTHR35007:SF2">
    <property type="entry name" value="PILUS ASSEMBLE PROTEIN"/>
    <property type="match status" value="1"/>
</dbReference>
<keyword evidence="9" id="KW-1185">Reference proteome</keyword>
<accession>A0ABW9G1R1</accession>
<feature type="transmembrane region" description="Helical" evidence="6">
    <location>
        <begin position="116"/>
        <end position="135"/>
    </location>
</feature>
<evidence type="ECO:0000313" key="8">
    <source>
        <dbReference type="EMBL" id="MFM2483650.1"/>
    </source>
</evidence>
<dbReference type="EMBL" id="JBEQCT010000001">
    <property type="protein sequence ID" value="MFM2483650.1"/>
    <property type="molecule type" value="Genomic_DNA"/>
</dbReference>
<feature type="transmembrane region" description="Helical" evidence="6">
    <location>
        <begin position="82"/>
        <end position="104"/>
    </location>
</feature>
<evidence type="ECO:0000256" key="4">
    <source>
        <dbReference type="ARBA" id="ARBA00022989"/>
    </source>
</evidence>
<evidence type="ECO:0000256" key="3">
    <source>
        <dbReference type="ARBA" id="ARBA00022692"/>
    </source>
</evidence>
<gene>
    <name evidence="8" type="ORF">ABUE30_00915</name>
</gene>
<evidence type="ECO:0000256" key="2">
    <source>
        <dbReference type="ARBA" id="ARBA00022475"/>
    </source>
</evidence>
<evidence type="ECO:0000259" key="7">
    <source>
        <dbReference type="Pfam" id="PF00482"/>
    </source>
</evidence>